<sequence>MMMTILSDFPVRLPKHRDLLTLPHNGQEHPCAKKIIMGAAVLSGNHLRVKDFYQKRQTLSSSHGDLELGSNMTWRGNDGIFGVYKGKLIPLLRLKLK</sequence>
<evidence type="ECO:0000313" key="1">
    <source>
        <dbReference type="EMBL" id="KAH3751415.1"/>
    </source>
</evidence>
<reference evidence="1" key="2">
    <citation type="submission" date="2020-11" db="EMBL/GenBank/DDBJ databases">
        <authorList>
            <person name="McCartney M.A."/>
            <person name="Auch B."/>
            <person name="Kono T."/>
            <person name="Mallez S."/>
            <person name="Becker A."/>
            <person name="Gohl D.M."/>
            <person name="Silverstein K.A.T."/>
            <person name="Koren S."/>
            <person name="Bechman K.B."/>
            <person name="Herman A."/>
            <person name="Abrahante J.E."/>
            <person name="Garbe J."/>
        </authorList>
    </citation>
    <scope>NUCLEOTIDE SEQUENCE</scope>
    <source>
        <strain evidence="1">Duluth1</strain>
        <tissue evidence="1">Whole animal</tissue>
    </source>
</reference>
<evidence type="ECO:0000313" key="2">
    <source>
        <dbReference type="Proteomes" id="UP000828390"/>
    </source>
</evidence>
<comment type="caution">
    <text evidence="1">The sequence shown here is derived from an EMBL/GenBank/DDBJ whole genome shotgun (WGS) entry which is preliminary data.</text>
</comment>
<reference evidence="1" key="1">
    <citation type="journal article" date="2019" name="bioRxiv">
        <title>The Genome of the Zebra Mussel, Dreissena polymorpha: A Resource for Invasive Species Research.</title>
        <authorList>
            <person name="McCartney M.A."/>
            <person name="Auch B."/>
            <person name="Kono T."/>
            <person name="Mallez S."/>
            <person name="Zhang Y."/>
            <person name="Obille A."/>
            <person name="Becker A."/>
            <person name="Abrahante J.E."/>
            <person name="Garbe J."/>
            <person name="Badalamenti J.P."/>
            <person name="Herman A."/>
            <person name="Mangelson H."/>
            <person name="Liachko I."/>
            <person name="Sullivan S."/>
            <person name="Sone E.D."/>
            <person name="Koren S."/>
            <person name="Silverstein K.A.T."/>
            <person name="Beckman K.B."/>
            <person name="Gohl D.M."/>
        </authorList>
    </citation>
    <scope>NUCLEOTIDE SEQUENCE</scope>
    <source>
        <strain evidence="1">Duluth1</strain>
        <tissue evidence="1">Whole animal</tissue>
    </source>
</reference>
<proteinExistence type="predicted"/>
<name>A0A9D4DN99_DREPO</name>
<protein>
    <submittedName>
        <fullName evidence="1">Uncharacterized protein</fullName>
    </submittedName>
</protein>
<gene>
    <name evidence="1" type="ORF">DPMN_185971</name>
</gene>
<keyword evidence="2" id="KW-1185">Reference proteome</keyword>
<organism evidence="1 2">
    <name type="scientific">Dreissena polymorpha</name>
    <name type="common">Zebra mussel</name>
    <name type="synonym">Mytilus polymorpha</name>
    <dbReference type="NCBI Taxonomy" id="45954"/>
    <lineage>
        <taxon>Eukaryota</taxon>
        <taxon>Metazoa</taxon>
        <taxon>Spiralia</taxon>
        <taxon>Lophotrochozoa</taxon>
        <taxon>Mollusca</taxon>
        <taxon>Bivalvia</taxon>
        <taxon>Autobranchia</taxon>
        <taxon>Heteroconchia</taxon>
        <taxon>Euheterodonta</taxon>
        <taxon>Imparidentia</taxon>
        <taxon>Neoheterodontei</taxon>
        <taxon>Myida</taxon>
        <taxon>Dreissenoidea</taxon>
        <taxon>Dreissenidae</taxon>
        <taxon>Dreissena</taxon>
    </lineage>
</organism>
<dbReference type="AlphaFoldDB" id="A0A9D4DN99"/>
<dbReference type="Proteomes" id="UP000828390">
    <property type="component" value="Unassembled WGS sequence"/>
</dbReference>
<dbReference type="EMBL" id="JAIWYP010000010">
    <property type="protein sequence ID" value="KAH3751415.1"/>
    <property type="molecule type" value="Genomic_DNA"/>
</dbReference>
<accession>A0A9D4DN99</accession>